<sequence>FLKIANGNAALAQSQMTQYYKYMAASMDRRYQSITNYFPKLKVRVSMTSLTICDDASECVWSQNNVIPSTEKITYTNALTQFRDFILTGKAPKADHSMFITGYQMAKPDGTTGNIGISYVGSMCSVWSVSMIQERYSGATSGVAAHELGHSLGSFHDNNKAYIGCTNAHYVMNSVASFPTDQNQASRPYIFSNCSANSIAEYLKETKASCTTNQQSSQTAPTPPAGQHFNADAQCAFYNGVESRFCRKEQKERGFQNMCARMACSLPSNQASCSDIVPQDRTSCGDGQWCVDDICVTDAAAPKKPKDCPQGDDPTAGCSAAKCQDSTMLTLCCQTCAK</sequence>
<evidence type="ECO:0000256" key="7">
    <source>
        <dbReference type="ARBA" id="ARBA00023180"/>
    </source>
</evidence>
<keyword evidence="3" id="KW-0378">Hydrolase</keyword>
<comment type="caution">
    <text evidence="8">Lacks conserved residue(s) required for the propagation of feature annotation.</text>
</comment>
<dbReference type="Pfam" id="PF17771">
    <property type="entry name" value="ADAMTS_CR_2"/>
    <property type="match status" value="1"/>
</dbReference>
<dbReference type="GO" id="GO:0006508">
    <property type="term" value="P:proteolysis"/>
    <property type="evidence" value="ECO:0007669"/>
    <property type="project" value="UniProtKB-KW"/>
</dbReference>
<dbReference type="InterPro" id="IPR041645">
    <property type="entry name" value="ADAMTS_CR_2"/>
</dbReference>
<evidence type="ECO:0000256" key="3">
    <source>
        <dbReference type="ARBA" id="ARBA00022801"/>
    </source>
</evidence>
<dbReference type="InterPro" id="IPR001590">
    <property type="entry name" value="Peptidase_M12B"/>
</dbReference>
<evidence type="ECO:0000313" key="11">
    <source>
        <dbReference type="Proteomes" id="UP000678393"/>
    </source>
</evidence>
<evidence type="ECO:0000256" key="4">
    <source>
        <dbReference type="ARBA" id="ARBA00022833"/>
    </source>
</evidence>
<gene>
    <name evidence="10" type="ORF">CUNI_LOCUS4659</name>
</gene>
<feature type="active site" evidence="8">
    <location>
        <position position="147"/>
    </location>
</feature>
<feature type="binding site" evidence="8">
    <location>
        <position position="146"/>
    </location>
    <ligand>
        <name>Zn(2+)</name>
        <dbReference type="ChEBI" id="CHEBI:29105"/>
        <note>catalytic</note>
    </ligand>
</feature>
<keyword evidence="11" id="KW-1185">Reference proteome</keyword>
<keyword evidence="4 8" id="KW-0862">Zinc</keyword>
<dbReference type="AlphaFoldDB" id="A0A8S3YUZ9"/>
<organism evidence="10 11">
    <name type="scientific">Candidula unifasciata</name>
    <dbReference type="NCBI Taxonomy" id="100452"/>
    <lineage>
        <taxon>Eukaryota</taxon>
        <taxon>Metazoa</taxon>
        <taxon>Spiralia</taxon>
        <taxon>Lophotrochozoa</taxon>
        <taxon>Mollusca</taxon>
        <taxon>Gastropoda</taxon>
        <taxon>Heterobranchia</taxon>
        <taxon>Euthyneura</taxon>
        <taxon>Panpulmonata</taxon>
        <taxon>Eupulmonata</taxon>
        <taxon>Stylommatophora</taxon>
        <taxon>Helicina</taxon>
        <taxon>Helicoidea</taxon>
        <taxon>Geomitridae</taxon>
        <taxon>Candidula</taxon>
    </lineage>
</organism>
<dbReference type="PANTHER" id="PTHR11905:SF159">
    <property type="entry name" value="ADAM METALLOPROTEASE"/>
    <property type="match status" value="1"/>
</dbReference>
<keyword evidence="5" id="KW-0482">Metalloprotease</keyword>
<evidence type="ECO:0000256" key="2">
    <source>
        <dbReference type="ARBA" id="ARBA00022723"/>
    </source>
</evidence>
<dbReference type="OrthoDB" id="6160558at2759"/>
<feature type="non-terminal residue" evidence="10">
    <location>
        <position position="1"/>
    </location>
</feature>
<dbReference type="SUPFAM" id="SSF55486">
    <property type="entry name" value="Metalloproteases ('zincins'), catalytic domain"/>
    <property type="match status" value="1"/>
</dbReference>
<dbReference type="Pfam" id="PF01421">
    <property type="entry name" value="Reprolysin"/>
    <property type="match status" value="1"/>
</dbReference>
<dbReference type="Gene3D" id="3.40.390.10">
    <property type="entry name" value="Collagenase (Catalytic Domain)"/>
    <property type="match status" value="1"/>
</dbReference>
<dbReference type="Proteomes" id="UP000678393">
    <property type="component" value="Unassembled WGS sequence"/>
</dbReference>
<feature type="binding site" evidence="8">
    <location>
        <position position="156"/>
    </location>
    <ligand>
        <name>Zn(2+)</name>
        <dbReference type="ChEBI" id="CHEBI:29105"/>
        <note>catalytic</note>
    </ligand>
</feature>
<evidence type="ECO:0000256" key="1">
    <source>
        <dbReference type="ARBA" id="ARBA00022670"/>
    </source>
</evidence>
<keyword evidence="7" id="KW-0325">Glycoprotein</keyword>
<feature type="binding site" evidence="8">
    <location>
        <position position="150"/>
    </location>
    <ligand>
        <name>Zn(2+)</name>
        <dbReference type="ChEBI" id="CHEBI:29105"/>
        <note>catalytic</note>
    </ligand>
</feature>
<dbReference type="GO" id="GO:0004222">
    <property type="term" value="F:metalloendopeptidase activity"/>
    <property type="evidence" value="ECO:0007669"/>
    <property type="project" value="InterPro"/>
</dbReference>
<dbReference type="InterPro" id="IPR024079">
    <property type="entry name" value="MetalloPept_cat_dom_sf"/>
</dbReference>
<keyword evidence="1" id="KW-0645">Protease</keyword>
<comment type="caution">
    <text evidence="10">The sequence shown here is derived from an EMBL/GenBank/DDBJ whole genome shotgun (WGS) entry which is preliminary data.</text>
</comment>
<evidence type="ECO:0000256" key="8">
    <source>
        <dbReference type="PROSITE-ProRule" id="PRU00276"/>
    </source>
</evidence>
<dbReference type="PANTHER" id="PTHR11905">
    <property type="entry name" value="ADAM A DISINTEGRIN AND METALLOPROTEASE DOMAIN"/>
    <property type="match status" value="1"/>
</dbReference>
<reference evidence="10" key="1">
    <citation type="submission" date="2021-04" db="EMBL/GenBank/DDBJ databases">
        <authorList>
            <consortium name="Molecular Ecology Group"/>
        </authorList>
    </citation>
    <scope>NUCLEOTIDE SEQUENCE</scope>
</reference>
<keyword evidence="2 8" id="KW-0479">Metal-binding</keyword>
<dbReference type="PROSITE" id="PS50215">
    <property type="entry name" value="ADAM_MEPRO"/>
    <property type="match status" value="1"/>
</dbReference>
<proteinExistence type="predicted"/>
<feature type="domain" description="Peptidase M12B" evidence="9">
    <location>
        <begin position="60"/>
        <end position="215"/>
    </location>
</feature>
<protein>
    <recommendedName>
        <fullName evidence="9">Peptidase M12B domain-containing protein</fullName>
    </recommendedName>
</protein>
<dbReference type="Gene3D" id="3.40.1620.60">
    <property type="match status" value="1"/>
</dbReference>
<keyword evidence="6" id="KW-1015">Disulfide bond</keyword>
<evidence type="ECO:0000259" key="9">
    <source>
        <dbReference type="PROSITE" id="PS50215"/>
    </source>
</evidence>
<evidence type="ECO:0000256" key="5">
    <source>
        <dbReference type="ARBA" id="ARBA00023049"/>
    </source>
</evidence>
<evidence type="ECO:0000313" key="10">
    <source>
        <dbReference type="EMBL" id="CAG5119101.1"/>
    </source>
</evidence>
<evidence type="ECO:0000256" key="6">
    <source>
        <dbReference type="ARBA" id="ARBA00023157"/>
    </source>
</evidence>
<dbReference type="GO" id="GO:0046872">
    <property type="term" value="F:metal ion binding"/>
    <property type="evidence" value="ECO:0007669"/>
    <property type="project" value="UniProtKB-KW"/>
</dbReference>
<dbReference type="EMBL" id="CAJHNH020000657">
    <property type="protein sequence ID" value="CAG5119101.1"/>
    <property type="molecule type" value="Genomic_DNA"/>
</dbReference>
<accession>A0A8S3YUZ9</accession>
<name>A0A8S3YUZ9_9EUPU</name>